<comment type="caution">
    <text evidence="2">The sequence shown here is derived from an EMBL/GenBank/DDBJ whole genome shotgun (WGS) entry which is preliminary data.</text>
</comment>
<dbReference type="Proteomes" id="UP000198287">
    <property type="component" value="Unassembled WGS sequence"/>
</dbReference>
<evidence type="ECO:0000313" key="2">
    <source>
        <dbReference type="EMBL" id="OXA44657.1"/>
    </source>
</evidence>
<dbReference type="AlphaFoldDB" id="A0A226DIZ4"/>
<reference evidence="2 3" key="1">
    <citation type="submission" date="2015-12" db="EMBL/GenBank/DDBJ databases">
        <title>The genome of Folsomia candida.</title>
        <authorList>
            <person name="Faddeeva A."/>
            <person name="Derks M.F."/>
            <person name="Anvar Y."/>
            <person name="Smit S."/>
            <person name="Van Straalen N."/>
            <person name="Roelofs D."/>
        </authorList>
    </citation>
    <scope>NUCLEOTIDE SEQUENCE [LARGE SCALE GENOMIC DNA]</scope>
    <source>
        <strain evidence="2 3">VU population</strain>
        <tissue evidence="2">Whole body</tissue>
    </source>
</reference>
<proteinExistence type="predicted"/>
<sequence>MIFEKMSSSNYHPISSYRPGVLVRLVNSQNPSNVYSLIRWKLPRNLILPPLKFRPNCKNVYIYTTSYQLPHHLTNIISVYTPVIHSRPKSAVNLRNEQLVLSHFYIFLISSYPQRHYKKGKDFDDEVMRNFVNFFAIIFLPEKDNKLNRKSYTVCLYSTQLIFPFFVHFRCLIDTGLDISWGKLKLARRWTNPTNIKNFKFDFRLLLLDTIFLYYNDTKEPFDSKLDAISRSTLLEPDTPLEFSSGVRNGWAVVFVDSKPLQFMSCYTPPELSFRFYYKPFQPAVWFAVMGCVLFLSGFSHCYLSKRYVTSFNSGLYFVATLLKDPAAIPVALRGEKVLSLVVIPWTFTAIVLTSAYLGLVITRLNSPPRGEPIATWEEAVCLEKLGAPSSIMNTSLPSVDQGFLHPRNISAGHCFSLLSPVNGPFDDQQFENNSIVLYKFVYSIVALWSKLAFLPSRIQTIFSAIVQNETTFFPLTPANRSFTRRELLSKVLEEVLLCGKTLLVATRQELDVVAERWHKTKFHIGAEPLKTTTTVWGFETYGEDIIVKGFKRIFESGIYTWLEKQSIAGDYLTVGRDLAEGDSFKHTIKIGGRIRTIFFIWMGANFCDYEASWIMLCDSGIKEAHHFSKAFGYAVQIPKKAL</sequence>
<keyword evidence="3" id="KW-1185">Reference proteome</keyword>
<evidence type="ECO:0000313" key="3">
    <source>
        <dbReference type="Proteomes" id="UP000198287"/>
    </source>
</evidence>
<organism evidence="2 3">
    <name type="scientific">Folsomia candida</name>
    <name type="common">Springtail</name>
    <dbReference type="NCBI Taxonomy" id="158441"/>
    <lineage>
        <taxon>Eukaryota</taxon>
        <taxon>Metazoa</taxon>
        <taxon>Ecdysozoa</taxon>
        <taxon>Arthropoda</taxon>
        <taxon>Hexapoda</taxon>
        <taxon>Collembola</taxon>
        <taxon>Entomobryomorpha</taxon>
        <taxon>Isotomoidea</taxon>
        <taxon>Isotomidae</taxon>
        <taxon>Proisotominae</taxon>
        <taxon>Folsomia</taxon>
    </lineage>
</organism>
<feature type="transmembrane region" description="Helical" evidence="1">
    <location>
        <begin position="284"/>
        <end position="304"/>
    </location>
</feature>
<feature type="transmembrane region" description="Helical" evidence="1">
    <location>
        <begin position="339"/>
        <end position="360"/>
    </location>
</feature>
<keyword evidence="1" id="KW-0812">Transmembrane</keyword>
<gene>
    <name evidence="2" type="ORF">Fcan01_20770</name>
</gene>
<accession>A0A226DIZ4</accession>
<keyword evidence="1" id="KW-0472">Membrane</keyword>
<evidence type="ECO:0000256" key="1">
    <source>
        <dbReference type="SAM" id="Phobius"/>
    </source>
</evidence>
<protein>
    <submittedName>
        <fullName evidence="2">Uncharacterized protein</fullName>
    </submittedName>
</protein>
<name>A0A226DIZ4_FOLCA</name>
<keyword evidence="1" id="KW-1133">Transmembrane helix</keyword>
<dbReference type="EMBL" id="LNIX01000019">
    <property type="protein sequence ID" value="OXA44657.1"/>
    <property type="molecule type" value="Genomic_DNA"/>
</dbReference>